<dbReference type="AlphaFoldDB" id="A0A3M3YEH1"/>
<name>A0A3M3YEH1_9PSED</name>
<evidence type="ECO:0000313" key="2">
    <source>
        <dbReference type="Proteomes" id="UP000279372"/>
    </source>
</evidence>
<gene>
    <name evidence="1" type="ORF">ALQ33_00798</name>
</gene>
<organism evidence="1 2">
    <name type="scientific">Pseudomonas syringae pv. philadelphi</name>
    <dbReference type="NCBI Taxonomy" id="251706"/>
    <lineage>
        <taxon>Bacteria</taxon>
        <taxon>Pseudomonadati</taxon>
        <taxon>Pseudomonadota</taxon>
        <taxon>Gammaproteobacteria</taxon>
        <taxon>Pseudomonadales</taxon>
        <taxon>Pseudomonadaceae</taxon>
        <taxon>Pseudomonas</taxon>
    </lineage>
</organism>
<dbReference type="RefSeq" id="WP_259639867.1">
    <property type="nucleotide sequence ID" value="NZ_RBQB01000329.1"/>
</dbReference>
<proteinExistence type="predicted"/>
<reference evidence="1 2" key="1">
    <citation type="submission" date="2018-08" db="EMBL/GenBank/DDBJ databases">
        <title>Recombination of ecologically and evolutionarily significant loci maintains genetic cohesion in the Pseudomonas syringae species complex.</title>
        <authorList>
            <person name="Dillon M."/>
            <person name="Thakur S."/>
            <person name="Almeida R.N.D."/>
            <person name="Weir B.S."/>
            <person name="Guttman D.S."/>
        </authorList>
    </citation>
    <scope>NUCLEOTIDE SEQUENCE [LARGE SCALE GENOMIC DNA]</scope>
    <source>
        <strain evidence="1 2">ICMP 8902</strain>
    </source>
</reference>
<dbReference type="EMBL" id="RBQB01000329">
    <property type="protein sequence ID" value="RMO80842.1"/>
    <property type="molecule type" value="Genomic_DNA"/>
</dbReference>
<evidence type="ECO:0008006" key="3">
    <source>
        <dbReference type="Google" id="ProtNLM"/>
    </source>
</evidence>
<evidence type="ECO:0000313" key="1">
    <source>
        <dbReference type="EMBL" id="RMO80842.1"/>
    </source>
</evidence>
<sequence length="710" mass="76133">MMNKAMLSLPDAVLSHINPPHPITAAPITFQTVTCKAVAIAACGLLTGLSTTILAHERTIECSAQSPGAPIFITADCIDPEFVQPVIDSQDDLTSPTPVHRVSGHFVGTDAKFSFYFPPKAKWQGRFFHKVYPLGDGVAPDEVIGFGVDSGAYTIETVSPSGYRANAAAAKFSKVVAKKFYALSDDKIYGYIYGGSGGSYLTISAIENSSGVWDGAVPFVIGVPTSIPNNFFIRAFARLVLEDKAQQISDAVRPGGSGKPFGGLNATEASILAEVTAMGVPLRGWDNYAYILGMDDPQGLLGFAQSVKDIDPGYADDFWSKPGYLGTEQSPLGDLVRDAKIDRTVTIRKIERDASGRPERLHLAGLPAIKNSAGLDFNLGQSSGDAASKLSGTLDVKKGVITLSPDTINDVLSALRDGAKVRINNRWAIALTSYHRHQVPASGDFAVWDQFRKADGSPLYPQRAKEIGRLISANVSGGGTHSGKVNGKIIVISNALDVDAYPWHADWYSQQMKKNLGDRYEANVRVWLNDNADHLDGSVVGSGSEDNQSVRLIDYNGILQQAVRDVSAWAENGDVPPASTRYELKNGQVALPADVSARKGIQPTVVLTSKSGAYTKAKVGEPITLLGNISVPKSAGKIVVTEWSATGSNDFVDAPLPHKPSESLAVHETFAYPKAGVYYPVLRVTSQREGNVDTEFARVRNLARVRVVVE</sequence>
<dbReference type="Proteomes" id="UP000279372">
    <property type="component" value="Unassembled WGS sequence"/>
</dbReference>
<comment type="caution">
    <text evidence="1">The sequence shown here is derived from an EMBL/GenBank/DDBJ whole genome shotgun (WGS) entry which is preliminary data.</text>
</comment>
<accession>A0A3M3YEH1</accession>
<protein>
    <recommendedName>
        <fullName evidence="3">Tat pathway signal sequence domain protein</fullName>
    </recommendedName>
</protein>